<dbReference type="OrthoDB" id="156174at2157"/>
<dbReference type="KEGG" id="npe:Natpe_2353"/>
<dbReference type="GeneID" id="14335516"/>
<evidence type="ECO:0000259" key="2">
    <source>
        <dbReference type="Pfam" id="PF24041"/>
    </source>
</evidence>
<reference evidence="5" key="2">
    <citation type="submission" date="2012-02" db="EMBL/GenBank/DDBJ databases">
        <title>Complete sequence of chromosome of Natrinema pellirubrum DSM 15624.</title>
        <authorList>
            <person name="Lucas S."/>
            <person name="Han J."/>
            <person name="Lapidus A."/>
            <person name="Cheng J.-F."/>
            <person name="Goodwin L."/>
            <person name="Pitluck S."/>
            <person name="Peters L."/>
            <person name="Teshima H."/>
            <person name="Detter J.C."/>
            <person name="Han C."/>
            <person name="Tapia R."/>
            <person name="Land M."/>
            <person name="Hauser L."/>
            <person name="Kyrpides N."/>
            <person name="Ivanova N."/>
            <person name="Pagani I."/>
            <person name="Sproer C."/>
            <person name="Anderson I."/>
            <person name="Woyke T."/>
        </authorList>
    </citation>
    <scope>NUCLEOTIDE SEQUENCE [LARGE SCALE GENOMIC DNA]</scope>
    <source>
        <strain evidence="5">DSM 15624 / JCM 10476 / NCIMB 786</strain>
    </source>
</reference>
<reference evidence="3" key="1">
    <citation type="submission" date="2012-02" db="EMBL/GenBank/DDBJ databases">
        <title>Complete sequence of chromosome of Natrinema pellirubrum DSM 15624.</title>
        <authorList>
            <consortium name="US DOE Joint Genome Institute"/>
            <person name="Lucas S."/>
            <person name="Han J."/>
            <person name="Lapidus A."/>
            <person name="Cheng J.-F."/>
            <person name="Goodwin L."/>
            <person name="Pitluck S."/>
            <person name="Peters L."/>
            <person name="Teshima H."/>
            <person name="Detter J.C."/>
            <person name="Han C."/>
            <person name="Tapia R."/>
            <person name="Land M."/>
            <person name="Hauser L."/>
            <person name="Kyrpides N."/>
            <person name="Ivanova N."/>
            <person name="Pagani I."/>
            <person name="Sproer C."/>
            <person name="Anderson I."/>
            <person name="Woyke T."/>
        </authorList>
    </citation>
    <scope>NUCLEOTIDE SEQUENCE</scope>
    <source>
        <strain evidence="3">DSM 15624</strain>
    </source>
</reference>
<feature type="region of interest" description="Disordered" evidence="1">
    <location>
        <begin position="227"/>
        <end position="276"/>
    </location>
</feature>
<dbReference type="STRING" id="797303.Natpe_2353"/>
<name>L0JKV9_NATP1</name>
<dbReference type="RefSeq" id="WP_006180840.1">
    <property type="nucleotide sequence ID" value="NC_019962.1"/>
</dbReference>
<dbReference type="Pfam" id="PF24041">
    <property type="entry name" value="DUF7350"/>
    <property type="match status" value="1"/>
</dbReference>
<feature type="domain" description="DUF7350" evidence="2">
    <location>
        <begin position="275"/>
        <end position="411"/>
    </location>
</feature>
<evidence type="ECO:0000313" key="5">
    <source>
        <dbReference type="Proteomes" id="UP000010843"/>
    </source>
</evidence>
<evidence type="ECO:0000256" key="1">
    <source>
        <dbReference type="SAM" id="MobiDB-lite"/>
    </source>
</evidence>
<evidence type="ECO:0000313" key="4">
    <source>
        <dbReference type="EMBL" id="ELY76944.1"/>
    </source>
</evidence>
<protein>
    <recommendedName>
        <fullName evidence="2">DUF7350 domain-containing protein</fullName>
    </recommendedName>
</protein>
<accession>L0JKV9</accession>
<gene>
    <name evidence="3" type="ordered locus">Natpe_2353</name>
    <name evidence="4" type="ORF">C488_07442</name>
</gene>
<dbReference type="Gene3D" id="2.60.40.2480">
    <property type="entry name" value="Periplasmic metal-binding protein Tp34-type"/>
    <property type="match status" value="1"/>
</dbReference>
<reference evidence="4 6" key="3">
    <citation type="journal article" date="2014" name="PLoS Genet.">
        <title>Phylogenetically driven sequencing of extremely halophilic archaea reveals strategies for static and dynamic osmo-response.</title>
        <authorList>
            <person name="Becker E.A."/>
            <person name="Seitzer P.M."/>
            <person name="Tritt A."/>
            <person name="Larsen D."/>
            <person name="Krusor M."/>
            <person name="Yao A.I."/>
            <person name="Wu D."/>
            <person name="Madern D."/>
            <person name="Eisen J.A."/>
            <person name="Darling A.E."/>
            <person name="Facciotti M.T."/>
        </authorList>
    </citation>
    <scope>NUCLEOTIDE SEQUENCE [LARGE SCALE GENOMIC DNA]</scope>
    <source>
        <strain evidence="4 6">DSM 15624</strain>
    </source>
</reference>
<organism evidence="3 5">
    <name type="scientific">Natrinema pellirubrum (strain DSM 15624 / CIP 106293 / JCM 10476 / NCIMB 786 / 157)</name>
    <dbReference type="NCBI Taxonomy" id="797303"/>
    <lineage>
        <taxon>Archaea</taxon>
        <taxon>Methanobacteriati</taxon>
        <taxon>Methanobacteriota</taxon>
        <taxon>Stenosarchaea group</taxon>
        <taxon>Halobacteria</taxon>
        <taxon>Halobacteriales</taxon>
        <taxon>Natrialbaceae</taxon>
        <taxon>Natrinema</taxon>
    </lineage>
</organism>
<keyword evidence="6" id="KW-1185">Reference proteome</keyword>
<dbReference type="Proteomes" id="UP000011593">
    <property type="component" value="Unassembled WGS sequence"/>
</dbReference>
<dbReference type="EMBL" id="AOIE01000043">
    <property type="protein sequence ID" value="ELY76944.1"/>
    <property type="molecule type" value="Genomic_DNA"/>
</dbReference>
<dbReference type="PATRIC" id="fig|797303.5.peg.1505"/>
<sequence length="416" mass="44392">MHRRTLLRRTTLPAALALAGCTAPSDEPDGEADAGGGSDGSEGVSGTPPIPMLEDPPEAVYLPGHRKSMRVLEPVAAGEYALTPMLSYPHPFWIVTANYREFVEPAAGRGVHLMVVVWDRETGRVLPGAEPRATVSRDGREIDSRALWPMLSQEMGLHVGDNVALPADGTYTVDVDLPPLSIRRTGSLAGRFTDGATATFEFTYDQAFREAVVEGIELLDRDRWGQRGALEPMTERGAAGDEDGGESAGDDATGVGNGEPDPGAPYSRVPPADAYPGTRLVESVAGSETNGTAGDGVPRSGDAAVVVALLEPESRLADGDDPYLLVSPRTPYNRVPLPNASLRVVLERDARQVLDERLEPVIDGEYGHHYGRSVSDVRPGDTVRIAVESPPQTARHQGYETAFFGMEPVELVVPSA</sequence>
<evidence type="ECO:0000313" key="3">
    <source>
        <dbReference type="EMBL" id="AGB32170.1"/>
    </source>
</evidence>
<dbReference type="EMBL" id="CP003372">
    <property type="protein sequence ID" value="AGB32170.1"/>
    <property type="molecule type" value="Genomic_DNA"/>
</dbReference>
<dbReference type="HOGENOM" id="CLU_043006_0_0_2"/>
<dbReference type="AlphaFoldDB" id="L0JKV9"/>
<dbReference type="Proteomes" id="UP000010843">
    <property type="component" value="Chromosome"/>
</dbReference>
<evidence type="ECO:0000313" key="6">
    <source>
        <dbReference type="Proteomes" id="UP000011593"/>
    </source>
</evidence>
<dbReference type="InterPro" id="IPR055774">
    <property type="entry name" value="DUF7350"/>
</dbReference>
<dbReference type="PROSITE" id="PS51257">
    <property type="entry name" value="PROKAR_LIPOPROTEIN"/>
    <property type="match status" value="1"/>
</dbReference>
<dbReference type="eggNOG" id="arCOG04511">
    <property type="taxonomic scope" value="Archaea"/>
</dbReference>
<feature type="compositionally biased region" description="Acidic residues" evidence="1">
    <location>
        <begin position="240"/>
        <end position="249"/>
    </location>
</feature>
<dbReference type="InterPro" id="IPR038482">
    <property type="entry name" value="Tp34-type_sf"/>
</dbReference>
<proteinExistence type="predicted"/>
<feature type="region of interest" description="Disordered" evidence="1">
    <location>
        <begin position="21"/>
        <end position="58"/>
    </location>
</feature>